<comment type="caution">
    <text evidence="2">The sequence shown here is derived from an EMBL/GenBank/DDBJ whole genome shotgun (WGS) entry which is preliminary data.</text>
</comment>
<feature type="domain" description="PilZ" evidence="1">
    <location>
        <begin position="5"/>
        <end position="93"/>
    </location>
</feature>
<evidence type="ECO:0000259" key="1">
    <source>
        <dbReference type="Pfam" id="PF07238"/>
    </source>
</evidence>
<organism evidence="2 3">
    <name type="scientific">Tamilnaduibacter salinus</name>
    <dbReference type="NCBI Taxonomy" id="1484056"/>
    <lineage>
        <taxon>Bacteria</taxon>
        <taxon>Pseudomonadati</taxon>
        <taxon>Pseudomonadota</taxon>
        <taxon>Gammaproteobacteria</taxon>
        <taxon>Pseudomonadales</taxon>
        <taxon>Marinobacteraceae</taxon>
        <taxon>Tamilnaduibacter</taxon>
    </lineage>
</organism>
<gene>
    <name evidence="2" type="ORF">CF392_12140</name>
</gene>
<accession>A0A2A2I0V4</accession>
<sequence>MMSRDRRKHLRTPMTAKLLITHETLGEKIFLTRDISDSGVFVEVNDPEWLPAVGDRVRVQVQDMPVPAPIRAMKVVRYAEDGIGMQLVDEDDDE</sequence>
<dbReference type="Proteomes" id="UP000218332">
    <property type="component" value="Unassembled WGS sequence"/>
</dbReference>
<evidence type="ECO:0000313" key="3">
    <source>
        <dbReference type="Proteomes" id="UP000218332"/>
    </source>
</evidence>
<dbReference type="OrthoDB" id="7063880at2"/>
<evidence type="ECO:0000313" key="2">
    <source>
        <dbReference type="EMBL" id="PAV25242.1"/>
    </source>
</evidence>
<dbReference type="SUPFAM" id="SSF141371">
    <property type="entry name" value="PilZ domain-like"/>
    <property type="match status" value="1"/>
</dbReference>
<dbReference type="EMBL" id="NMPM01000072">
    <property type="protein sequence ID" value="PAV25242.1"/>
    <property type="molecule type" value="Genomic_DNA"/>
</dbReference>
<dbReference type="Pfam" id="PF07238">
    <property type="entry name" value="PilZ"/>
    <property type="match status" value="1"/>
</dbReference>
<keyword evidence="3" id="KW-1185">Reference proteome</keyword>
<dbReference type="GO" id="GO:0035438">
    <property type="term" value="F:cyclic-di-GMP binding"/>
    <property type="evidence" value="ECO:0007669"/>
    <property type="project" value="InterPro"/>
</dbReference>
<dbReference type="Gene3D" id="2.40.10.220">
    <property type="entry name" value="predicted glycosyltransferase like domains"/>
    <property type="match status" value="1"/>
</dbReference>
<dbReference type="InterPro" id="IPR009875">
    <property type="entry name" value="PilZ_domain"/>
</dbReference>
<proteinExistence type="predicted"/>
<name>A0A2A2I0V4_9GAMM</name>
<reference evidence="2 3" key="1">
    <citation type="submission" date="2017-07" db="EMBL/GenBank/DDBJ databases">
        <title>Tamlnaduibacter salinus (Mi-7) genome sequencing.</title>
        <authorList>
            <person name="Verma A."/>
            <person name="Krishnamurthi S."/>
        </authorList>
    </citation>
    <scope>NUCLEOTIDE SEQUENCE [LARGE SCALE GENOMIC DNA]</scope>
    <source>
        <strain evidence="2 3">Mi-7</strain>
    </source>
</reference>
<protein>
    <submittedName>
        <fullName evidence="2">Pilus assembly protein PilZ</fullName>
    </submittedName>
</protein>
<dbReference type="AlphaFoldDB" id="A0A2A2I0V4"/>